<accession>A0ABR4BFU8</accession>
<name>A0ABR4BFU8_9LECA</name>
<evidence type="ECO:0000313" key="3">
    <source>
        <dbReference type="Proteomes" id="UP001590951"/>
    </source>
</evidence>
<keyword evidence="3" id="KW-1185">Reference proteome</keyword>
<evidence type="ECO:0000256" key="1">
    <source>
        <dbReference type="SAM" id="MobiDB-lite"/>
    </source>
</evidence>
<protein>
    <submittedName>
        <fullName evidence="2">Uncharacterized protein</fullName>
    </submittedName>
</protein>
<reference evidence="2 3" key="1">
    <citation type="submission" date="2024-09" db="EMBL/GenBank/DDBJ databases">
        <title>Rethinking Asexuality: The Enigmatic Case of Functional Sexual Genes in Lepraria (Stereocaulaceae).</title>
        <authorList>
            <person name="Doellman M."/>
            <person name="Sun Y."/>
            <person name="Barcenas-Pena A."/>
            <person name="Lumbsch H.T."/>
            <person name="Grewe F."/>
        </authorList>
    </citation>
    <scope>NUCLEOTIDE SEQUENCE [LARGE SCALE GENOMIC DNA]</scope>
    <source>
        <strain evidence="2 3">Grewe 0041</strain>
    </source>
</reference>
<evidence type="ECO:0000313" key="2">
    <source>
        <dbReference type="EMBL" id="KAL2056418.1"/>
    </source>
</evidence>
<organism evidence="2 3">
    <name type="scientific">Lepraria finkii</name>
    <dbReference type="NCBI Taxonomy" id="1340010"/>
    <lineage>
        <taxon>Eukaryota</taxon>
        <taxon>Fungi</taxon>
        <taxon>Dikarya</taxon>
        <taxon>Ascomycota</taxon>
        <taxon>Pezizomycotina</taxon>
        <taxon>Lecanoromycetes</taxon>
        <taxon>OSLEUM clade</taxon>
        <taxon>Lecanoromycetidae</taxon>
        <taxon>Lecanorales</taxon>
        <taxon>Lecanorineae</taxon>
        <taxon>Stereocaulaceae</taxon>
        <taxon>Lepraria</taxon>
    </lineage>
</organism>
<dbReference type="Proteomes" id="UP001590951">
    <property type="component" value="Unassembled WGS sequence"/>
</dbReference>
<comment type="caution">
    <text evidence="2">The sequence shown here is derived from an EMBL/GenBank/DDBJ whole genome shotgun (WGS) entry which is preliminary data.</text>
</comment>
<proteinExistence type="predicted"/>
<dbReference type="EMBL" id="JBHFEH010000008">
    <property type="protein sequence ID" value="KAL2056418.1"/>
    <property type="molecule type" value="Genomic_DNA"/>
</dbReference>
<feature type="region of interest" description="Disordered" evidence="1">
    <location>
        <begin position="1"/>
        <end position="25"/>
    </location>
</feature>
<gene>
    <name evidence="2" type="ORF">ABVK25_003441</name>
</gene>
<sequence length="110" mass="12600">MYDHRRHIGTPKGTMAMSKSNGRSQKGVHIGTLKSLYYNDYGPVRRPLNPLHRIRNWALSTTSHVIWLSFHPKIDFTLNPRGDYLPGLPTYSTMKCTSTSRTSFAKDYSI</sequence>